<dbReference type="RefSeq" id="WP_328956396.1">
    <property type="nucleotide sequence ID" value="NZ_CP108110.1"/>
</dbReference>
<dbReference type="Proteomes" id="UP001432222">
    <property type="component" value="Chromosome"/>
</dbReference>
<evidence type="ECO:0000313" key="5">
    <source>
        <dbReference type="EMBL" id="WUQ85662.1"/>
    </source>
</evidence>
<dbReference type="Pfam" id="PF00702">
    <property type="entry name" value="Hydrolase"/>
    <property type="match status" value="1"/>
</dbReference>
<comment type="cofactor">
    <cofactor evidence="1">
        <name>Mg(2+)</name>
        <dbReference type="ChEBI" id="CHEBI:18420"/>
    </cofactor>
</comment>
<dbReference type="EMBL" id="CP108110">
    <property type="protein sequence ID" value="WUQ85662.1"/>
    <property type="molecule type" value="Genomic_DNA"/>
</dbReference>
<reference evidence="5" key="1">
    <citation type="submission" date="2022-10" db="EMBL/GenBank/DDBJ databases">
        <title>The complete genomes of actinobacterial strains from the NBC collection.</title>
        <authorList>
            <person name="Joergensen T.S."/>
            <person name="Alvarez Arevalo M."/>
            <person name="Sterndorff E.B."/>
            <person name="Faurdal D."/>
            <person name="Vuksanovic O."/>
            <person name="Mourched A.-S."/>
            <person name="Charusanti P."/>
            <person name="Shaw S."/>
            <person name="Blin K."/>
            <person name="Weber T."/>
        </authorList>
    </citation>
    <scope>NUCLEOTIDE SEQUENCE</scope>
    <source>
        <strain evidence="5">NBC_00222</strain>
    </source>
</reference>
<evidence type="ECO:0000256" key="1">
    <source>
        <dbReference type="ARBA" id="ARBA00001946"/>
    </source>
</evidence>
<dbReference type="InterPro" id="IPR006439">
    <property type="entry name" value="HAD-SF_hydro_IA"/>
</dbReference>
<feature type="region of interest" description="Disordered" evidence="4">
    <location>
        <begin position="188"/>
        <end position="235"/>
    </location>
</feature>
<dbReference type="Gene3D" id="3.40.50.1000">
    <property type="entry name" value="HAD superfamily/HAD-like"/>
    <property type="match status" value="1"/>
</dbReference>
<dbReference type="GO" id="GO:0016787">
    <property type="term" value="F:hydrolase activity"/>
    <property type="evidence" value="ECO:0007669"/>
    <property type="project" value="UniProtKB-KW"/>
</dbReference>
<evidence type="ECO:0000313" key="6">
    <source>
        <dbReference type="Proteomes" id="UP001432222"/>
    </source>
</evidence>
<accession>A0ABZ1U383</accession>
<evidence type="ECO:0000256" key="3">
    <source>
        <dbReference type="ARBA" id="ARBA00022842"/>
    </source>
</evidence>
<dbReference type="PANTHER" id="PTHR46470">
    <property type="entry name" value="N-ACYLNEURAMINATE-9-PHOSPHATASE"/>
    <property type="match status" value="1"/>
</dbReference>
<protein>
    <submittedName>
        <fullName evidence="5">HAD family hydrolase</fullName>
    </submittedName>
</protein>
<organism evidence="5 6">
    <name type="scientific">Kitasatospora purpeofusca</name>
    <dbReference type="NCBI Taxonomy" id="67352"/>
    <lineage>
        <taxon>Bacteria</taxon>
        <taxon>Bacillati</taxon>
        <taxon>Actinomycetota</taxon>
        <taxon>Actinomycetes</taxon>
        <taxon>Kitasatosporales</taxon>
        <taxon>Streptomycetaceae</taxon>
        <taxon>Kitasatospora</taxon>
    </lineage>
</organism>
<feature type="compositionally biased region" description="Pro residues" evidence="4">
    <location>
        <begin position="193"/>
        <end position="203"/>
    </location>
</feature>
<dbReference type="InterPro" id="IPR051400">
    <property type="entry name" value="HAD-like_hydrolase"/>
</dbReference>
<sequence>MVTHSPPPPLLLVDLDHTLVEREGGPDAWTPTFCTTHGLPAEAAPTVFTLFRADRSPAGFARIAAHYGLPHTGADLWEEHVAHEAARTHPLPGVPEALAALRAAGWPIAVVTNGCTDIQRAKLTRTGLLPAVDAVVVSEEAGTRKPDPAIFHLAAARLGRTLTPADWMVGNNPATDLRGAHATGLRSIWITPTPTPPPPPTHPTPTHTAPDTPTAAALLLDTHPETQSGPRLTSP</sequence>
<dbReference type="PRINTS" id="PR00413">
    <property type="entry name" value="HADHALOGNASE"/>
</dbReference>
<keyword evidence="3" id="KW-0460">Magnesium</keyword>
<feature type="compositionally biased region" description="Low complexity" evidence="4">
    <location>
        <begin position="204"/>
        <end position="221"/>
    </location>
</feature>
<proteinExistence type="predicted"/>
<evidence type="ECO:0000256" key="4">
    <source>
        <dbReference type="SAM" id="MobiDB-lite"/>
    </source>
</evidence>
<gene>
    <name evidence="5" type="ORF">OHA16_23460</name>
</gene>
<name>A0ABZ1U383_9ACTN</name>
<dbReference type="InterPro" id="IPR023214">
    <property type="entry name" value="HAD_sf"/>
</dbReference>
<dbReference type="PANTHER" id="PTHR46470:SF4">
    <property type="entry name" value="5-AMINO-6-(5-PHOSPHO-D-RIBITYLAMINO)URACIL PHOSPHATASE YIGB"/>
    <property type="match status" value="1"/>
</dbReference>
<keyword evidence="6" id="KW-1185">Reference proteome</keyword>
<dbReference type="InterPro" id="IPR036412">
    <property type="entry name" value="HAD-like_sf"/>
</dbReference>
<feature type="compositionally biased region" description="Polar residues" evidence="4">
    <location>
        <begin position="225"/>
        <end position="235"/>
    </location>
</feature>
<keyword evidence="2 5" id="KW-0378">Hydrolase</keyword>
<dbReference type="NCBIfam" id="TIGR01549">
    <property type="entry name" value="HAD-SF-IA-v1"/>
    <property type="match status" value="1"/>
</dbReference>
<evidence type="ECO:0000256" key="2">
    <source>
        <dbReference type="ARBA" id="ARBA00022801"/>
    </source>
</evidence>
<dbReference type="SUPFAM" id="SSF56784">
    <property type="entry name" value="HAD-like"/>
    <property type="match status" value="1"/>
</dbReference>